<accession>F8TU88</accession>
<gene>
    <name evidence="1" type="primary">a685cL</name>
</gene>
<dbReference type="Proteomes" id="UP000000862">
    <property type="component" value="Segment"/>
</dbReference>
<evidence type="ECO:0000313" key="1">
    <source>
        <dbReference type="EMBL" id="AEI70149.1"/>
    </source>
</evidence>
<dbReference type="EMBL" id="JF411744">
    <property type="protein sequence ID" value="AEI70149.1"/>
    <property type="molecule type" value="Genomic_DNA"/>
</dbReference>
<reference evidence="1 2" key="5">
    <citation type="journal article" date="1997" name="Virology">
        <title>Analysis of 74 kb of DNA located at the right end of the 330-kb chlorella virus PBCV-1 genome.</title>
        <authorList>
            <person name="Li Y."/>
            <person name="Lu Z."/>
            <person name="Sun L."/>
            <person name="Ropp S."/>
            <person name="Kutish G.F."/>
            <person name="Rock D.L."/>
            <person name="Van Etten J.L."/>
        </authorList>
    </citation>
    <scope>NUCLEOTIDE SEQUENCE [LARGE SCALE GENOMIC DNA]</scope>
</reference>
<name>F8TU88_PBCV1</name>
<protein>
    <submittedName>
        <fullName evidence="1">Uncharacterized protein</fullName>
    </submittedName>
</protein>
<evidence type="ECO:0000313" key="2">
    <source>
        <dbReference type="Proteomes" id="UP000000862"/>
    </source>
</evidence>
<sequence>MKGQVISGLCKIVLGNHSVHLCVMNNTTNKDFIMTSGIPRTNDK</sequence>
<dbReference type="KEGG" id="vg:10971169"/>
<keyword evidence="2" id="KW-1185">Reference proteome</keyword>
<proteinExistence type="predicted"/>
<reference evidence="1 2" key="2">
    <citation type="journal article" date="1995" name="Virology">
        <title>Analysis of 43 kb of the Chlorella virus PBCV-1 330-kb genome: map positions 45 to 88.</title>
        <authorList>
            <person name="Li Y."/>
            <person name="Lu Z."/>
            <person name="Burbank D.E."/>
            <person name="Kutish G.F."/>
            <person name="Rock D.L."/>
            <person name="Van Etten J.L."/>
        </authorList>
    </citation>
    <scope>NUCLEOTIDE SEQUENCE [LARGE SCALE GENOMIC DNA]</scope>
</reference>
<reference evidence="1 2" key="3">
    <citation type="journal article" date="1996" name="Virology">
        <title>Analysis of 94 kb of the chlorella virus PBCV-1 330-kb genome: map positions 88 to 182.</title>
        <authorList>
            <person name="Lu Z."/>
            <person name="Li Y."/>
            <person name="Que Q."/>
            <person name="Kutish G.F."/>
            <person name="Rock D.L."/>
            <person name="Van Etten J.L."/>
        </authorList>
    </citation>
    <scope>NUCLEOTIDE SEQUENCE [LARGE SCALE GENOMIC DNA]</scope>
</reference>
<dbReference type="RefSeq" id="YP_004679004.1">
    <property type="nucleotide sequence ID" value="NC_000852.5"/>
</dbReference>
<reference evidence="1 2" key="8">
    <citation type="journal article" date="2010" name="J. Virol.">
        <title>Microarray analysis of Paramecium bursaria chlorella virus 1 transcription.</title>
        <authorList>
            <person name="Yanai-Balser G.M."/>
            <person name="Duncan G.A."/>
            <person name="Eudy J.D."/>
            <person name="Wang D."/>
            <person name="Li X."/>
            <person name="Agarkova I.V."/>
            <person name="Dunigan D.D."/>
            <person name="Van Etten J.L."/>
        </authorList>
    </citation>
    <scope>NUCLEOTIDE SEQUENCE [LARGE SCALE GENOMIC DNA]</scope>
</reference>
<reference evidence="1 2" key="6">
    <citation type="journal article" date="1999" name="Virology">
        <title>Chlorella virus PBCV-1 encodes a functional homospermidine synthase.</title>
        <authorList>
            <person name="Kaiser A."/>
            <person name="Vollmert M."/>
            <person name="Tholl D."/>
            <person name="Graves M.V."/>
            <person name="Gurnon J.R."/>
            <person name="Xing W."/>
            <person name="Lisec A.D."/>
            <person name="Nickerson K.W."/>
            <person name="Van Etten J.L."/>
        </authorList>
    </citation>
    <scope>NUCLEOTIDE SEQUENCE [LARGE SCALE GENOMIC DNA]</scope>
</reference>
<reference evidence="1 2" key="4">
    <citation type="journal article" date="1996" name="Virology">
        <title>Analysis of 76 kb of the chlorella virus PBCV-1 330-kb genome: map positions 182 to 258.</title>
        <authorList>
            <person name="Kutish G.F."/>
            <person name="Li Y."/>
            <person name="Lu Z."/>
            <person name="Furuta M."/>
            <person name="Rock D.L."/>
            <person name="Van Etten J.L."/>
        </authorList>
    </citation>
    <scope>NUCLEOTIDE SEQUENCE [LARGE SCALE GENOMIC DNA]</scope>
</reference>
<organismHost>
    <name type="scientific">Chlorella</name>
    <dbReference type="NCBI Taxonomy" id="3071"/>
</organismHost>
<organism evidence="1 2">
    <name type="scientific">Paramecium bursaria Chlorella virus 1</name>
    <name type="common">PBCV-1</name>
    <dbReference type="NCBI Taxonomy" id="10506"/>
    <lineage>
        <taxon>Viruses</taxon>
        <taxon>Varidnaviria</taxon>
        <taxon>Bamfordvirae</taxon>
        <taxon>Nucleocytoviricota</taxon>
        <taxon>Megaviricetes</taxon>
        <taxon>Algavirales</taxon>
        <taxon>Phycodnaviridae</taxon>
        <taxon>Chlorovirus</taxon>
        <taxon>Chlorovirus vanettense</taxon>
    </lineage>
</organism>
<dbReference type="GeneID" id="10971169"/>
<reference evidence="1 2" key="1">
    <citation type="journal article" date="1995" name="Virology">
        <title>Analysis of 45 kb of DNA located at the left end of the chlorella virus PBCV-1 genome.</title>
        <authorList>
            <person name="Lu Z."/>
            <person name="Li Y."/>
            <person name="Zhang Y."/>
            <person name="Kutish G.F."/>
            <person name="Rock D.L."/>
            <person name="Van Etten J.L."/>
        </authorList>
    </citation>
    <scope>NUCLEOTIDE SEQUENCE [LARGE SCALE GENOMIC DNA]</scope>
</reference>
<reference evidence="1 2" key="7">
    <citation type="journal article" date="2000" name="Virology">
        <title>Characterization of a beta-1,3-glucanase encoded by chlorella virus PBCV-1.</title>
        <authorList>
            <person name="Sun L."/>
            <person name="Gurnon J.R."/>
            <person name="Adams B.J."/>
            <person name="Graves M.V."/>
            <person name="Van Etten J.L."/>
        </authorList>
    </citation>
    <scope>NUCLEOTIDE SEQUENCE [LARGE SCALE GENOMIC DNA]</scope>
</reference>